<protein>
    <recommendedName>
        <fullName evidence="4">Aldehyde dehydrogenase domain-containing protein</fullName>
    </recommendedName>
</protein>
<dbReference type="AlphaFoldDB" id="A0A445B647"/>
<dbReference type="EMBL" id="SDMP01000010">
    <property type="protein sequence ID" value="RYR34154.1"/>
    <property type="molecule type" value="Genomic_DNA"/>
</dbReference>
<sequence>MYQSLPFGGVKHSGFGRFGGAEGLRACCLVKAVVEDRWWPYKIPKPIQHYMVSAYGMGPFESIELIDEKIKGYKAAKAHTQNTICTQTIFSKKLEKLDRAIGKNEAYEKVRVSSSSSAVLLPPPPPLPSMSSDEDYDDDEDEDDTEDYS</sequence>
<dbReference type="GO" id="GO:0016620">
    <property type="term" value="F:oxidoreductase activity, acting on the aldehyde or oxo group of donors, NAD or NADP as acceptor"/>
    <property type="evidence" value="ECO:0007669"/>
    <property type="project" value="InterPro"/>
</dbReference>
<dbReference type="Gene3D" id="3.40.309.10">
    <property type="entry name" value="Aldehyde Dehydrogenase, Chain A, domain 2"/>
    <property type="match status" value="1"/>
</dbReference>
<evidence type="ECO:0000313" key="3">
    <source>
        <dbReference type="Proteomes" id="UP000289738"/>
    </source>
</evidence>
<feature type="region of interest" description="Disordered" evidence="1">
    <location>
        <begin position="110"/>
        <end position="149"/>
    </location>
</feature>
<evidence type="ECO:0000313" key="2">
    <source>
        <dbReference type="EMBL" id="RYR34154.1"/>
    </source>
</evidence>
<name>A0A445B647_ARAHY</name>
<accession>A0A445B647</accession>
<keyword evidence="3" id="KW-1185">Reference proteome</keyword>
<evidence type="ECO:0008006" key="4">
    <source>
        <dbReference type="Google" id="ProtNLM"/>
    </source>
</evidence>
<proteinExistence type="predicted"/>
<feature type="compositionally biased region" description="Acidic residues" evidence="1">
    <location>
        <begin position="132"/>
        <end position="149"/>
    </location>
</feature>
<dbReference type="InterPro" id="IPR016161">
    <property type="entry name" value="Ald_DH/histidinol_DH"/>
</dbReference>
<evidence type="ECO:0000256" key="1">
    <source>
        <dbReference type="SAM" id="MobiDB-lite"/>
    </source>
</evidence>
<reference evidence="2 3" key="1">
    <citation type="submission" date="2019-01" db="EMBL/GenBank/DDBJ databases">
        <title>Sequencing of cultivated peanut Arachis hypogaea provides insights into genome evolution and oil improvement.</title>
        <authorList>
            <person name="Chen X."/>
        </authorList>
    </citation>
    <scope>NUCLEOTIDE SEQUENCE [LARGE SCALE GENOMIC DNA]</scope>
    <source>
        <strain evidence="3">cv. Fuhuasheng</strain>
        <tissue evidence="2">Leaves</tissue>
    </source>
</reference>
<dbReference type="InterPro" id="IPR016163">
    <property type="entry name" value="Ald_DH_C"/>
</dbReference>
<gene>
    <name evidence="2" type="ORF">Ahy_A10g048880</name>
</gene>
<comment type="caution">
    <text evidence="2">The sequence shown here is derived from an EMBL/GenBank/DDBJ whole genome shotgun (WGS) entry which is preliminary data.</text>
</comment>
<dbReference type="Proteomes" id="UP000289738">
    <property type="component" value="Chromosome A10"/>
</dbReference>
<organism evidence="2 3">
    <name type="scientific">Arachis hypogaea</name>
    <name type="common">Peanut</name>
    <dbReference type="NCBI Taxonomy" id="3818"/>
    <lineage>
        <taxon>Eukaryota</taxon>
        <taxon>Viridiplantae</taxon>
        <taxon>Streptophyta</taxon>
        <taxon>Embryophyta</taxon>
        <taxon>Tracheophyta</taxon>
        <taxon>Spermatophyta</taxon>
        <taxon>Magnoliopsida</taxon>
        <taxon>eudicotyledons</taxon>
        <taxon>Gunneridae</taxon>
        <taxon>Pentapetalae</taxon>
        <taxon>rosids</taxon>
        <taxon>fabids</taxon>
        <taxon>Fabales</taxon>
        <taxon>Fabaceae</taxon>
        <taxon>Papilionoideae</taxon>
        <taxon>50 kb inversion clade</taxon>
        <taxon>dalbergioids sensu lato</taxon>
        <taxon>Dalbergieae</taxon>
        <taxon>Pterocarpus clade</taxon>
        <taxon>Arachis</taxon>
    </lineage>
</organism>
<dbReference type="SUPFAM" id="SSF53720">
    <property type="entry name" value="ALDH-like"/>
    <property type="match status" value="1"/>
</dbReference>